<evidence type="ECO:0000313" key="2">
    <source>
        <dbReference type="Proteomes" id="UP000254191"/>
    </source>
</evidence>
<keyword evidence="1" id="KW-0808">Transferase</keyword>
<dbReference type="Proteomes" id="UP000254191">
    <property type="component" value="Unassembled WGS sequence"/>
</dbReference>
<dbReference type="EMBL" id="UGTS01000001">
    <property type="protein sequence ID" value="SUC11915.1"/>
    <property type="molecule type" value="Genomic_DNA"/>
</dbReference>
<gene>
    <name evidence="1" type="primary">wabH_5</name>
    <name evidence="1" type="ORF">NCTC11938_00121</name>
</gene>
<protein>
    <submittedName>
        <fullName evidence="1">Lipopolysaccharide core biosynthesis glycosyl transferase</fullName>
    </submittedName>
</protein>
<name>A0A379EZY2_PROMI</name>
<sequence>MKEHILFIIDGLPGGGAENVTIRPLSWLKSTWLSSLHYSH</sequence>
<evidence type="ECO:0000313" key="1">
    <source>
        <dbReference type="EMBL" id="SUC11915.1"/>
    </source>
</evidence>
<reference evidence="1 2" key="1">
    <citation type="submission" date="2018-06" db="EMBL/GenBank/DDBJ databases">
        <authorList>
            <consortium name="Pathogen Informatics"/>
            <person name="Doyle S."/>
        </authorList>
    </citation>
    <scope>NUCLEOTIDE SEQUENCE [LARGE SCALE GENOMIC DNA]</scope>
    <source>
        <strain evidence="1 2">NCTC11938</strain>
    </source>
</reference>
<proteinExistence type="predicted"/>
<dbReference type="GO" id="GO:0016740">
    <property type="term" value="F:transferase activity"/>
    <property type="evidence" value="ECO:0007669"/>
    <property type="project" value="UniProtKB-KW"/>
</dbReference>
<organism evidence="1 2">
    <name type="scientific">Proteus mirabilis</name>
    <dbReference type="NCBI Taxonomy" id="584"/>
    <lineage>
        <taxon>Bacteria</taxon>
        <taxon>Pseudomonadati</taxon>
        <taxon>Pseudomonadota</taxon>
        <taxon>Gammaproteobacteria</taxon>
        <taxon>Enterobacterales</taxon>
        <taxon>Morganellaceae</taxon>
        <taxon>Proteus</taxon>
    </lineage>
</organism>
<dbReference type="AlphaFoldDB" id="A0A379EZY2"/>
<accession>A0A379EZY2</accession>